<dbReference type="EMBL" id="MN095771">
    <property type="protein sequence ID" value="QFR55961.1"/>
    <property type="molecule type" value="Genomic_DNA"/>
</dbReference>
<dbReference type="Proteomes" id="UP000326777">
    <property type="component" value="Genome"/>
</dbReference>
<evidence type="ECO:0000313" key="1">
    <source>
        <dbReference type="EMBL" id="QFR55961.1"/>
    </source>
</evidence>
<name>A0A5P8PH14_9CAUD</name>
<sequence>MFVYRVEFRASVVEYLSIGGYNKAANIGPYSNQAVNFQGCPNSFRGLREIGLLGFEHLGQHRRYHPAPQEDYALIKSMENAGVQYDMHKFHFGFATINQFRRWFDIGNRQRMAERGFWLAVYDVEPEDAHIGSTQCVFDMKAAALVSYMELEEI</sequence>
<proteinExistence type="predicted"/>
<accession>A0A5P8PH14</accession>
<gene>
    <name evidence="1" type="ORF">CPT_Muldoon_004</name>
</gene>
<organism evidence="1 2">
    <name type="scientific">Serratia phage Muldoon</name>
    <dbReference type="NCBI Taxonomy" id="2601678"/>
    <lineage>
        <taxon>Viruses</taxon>
        <taxon>Duplodnaviria</taxon>
        <taxon>Heunggongvirae</taxon>
        <taxon>Uroviricota</taxon>
        <taxon>Caudoviricetes</taxon>
        <taxon>Muldoonvirus</taxon>
        <taxon>Muldoonvirus muldoon</taxon>
    </lineage>
</organism>
<protein>
    <submittedName>
        <fullName evidence="1">Uncharacterized protein</fullName>
    </submittedName>
</protein>
<reference evidence="2" key="1">
    <citation type="submission" date="2019-06" db="EMBL/GenBank/DDBJ databases">
        <title>Complete genome sequence of Serratia marcescens phage Muldoon.</title>
        <authorList>
            <person name="Campbell S."/>
            <person name="Atkinson C."/>
            <person name="Moreland R."/>
            <person name="Liu M."/>
            <person name="Ramsey J."/>
            <person name="Leavitt J."/>
        </authorList>
    </citation>
    <scope>NUCLEOTIDE SEQUENCE [LARGE SCALE GENOMIC DNA]</scope>
</reference>
<keyword evidence="2" id="KW-1185">Reference proteome</keyword>
<evidence type="ECO:0000313" key="2">
    <source>
        <dbReference type="Proteomes" id="UP000326777"/>
    </source>
</evidence>